<dbReference type="SUPFAM" id="SSF53756">
    <property type="entry name" value="UDP-Glycosyltransferase/glycogen phosphorylase"/>
    <property type="match status" value="1"/>
</dbReference>
<dbReference type="GO" id="GO:0008713">
    <property type="term" value="F:ADP-heptose-lipopolysaccharide heptosyltransferase activity"/>
    <property type="evidence" value="ECO:0007669"/>
    <property type="project" value="TreeGrafter"/>
</dbReference>
<dbReference type="EMBL" id="CP002959">
    <property type="protein sequence ID" value="AFM11052.1"/>
    <property type="molecule type" value="Genomic_DNA"/>
</dbReference>
<evidence type="ECO:0000256" key="2">
    <source>
        <dbReference type="ARBA" id="ARBA00022679"/>
    </source>
</evidence>
<evidence type="ECO:0000313" key="4">
    <source>
        <dbReference type="Proteomes" id="UP000006048"/>
    </source>
</evidence>
<dbReference type="InterPro" id="IPR002201">
    <property type="entry name" value="Glyco_trans_9"/>
</dbReference>
<name>I4B195_TURPD</name>
<dbReference type="CDD" id="cd03789">
    <property type="entry name" value="GT9_LPS_heptosyltransferase"/>
    <property type="match status" value="1"/>
</dbReference>
<dbReference type="InterPro" id="IPR051199">
    <property type="entry name" value="LPS_LOS_Heptosyltrfase"/>
</dbReference>
<evidence type="ECO:0000313" key="3">
    <source>
        <dbReference type="EMBL" id="AFM11052.1"/>
    </source>
</evidence>
<accession>I4B195</accession>
<sequence length="328" mass="36969">MQRLLIISKKSLGDIILQTGVIQALKEAHPRMQITVACDARNASAVQKHPDVAEVLPLTLKGEQAAGFLGVLKAIRHKRFDAVLTFGRDSQACLWGFLARIKIRVGVRNQPLKFLLTRTAIEHATEVNSFEYYHKLGALVSPQLKMQYPVIGVEKQEVSRLRNQLFKLRLSRRFIIWHIGASIEEKRYPVFQIIETLRLFKKKRIIHPVLFAAGPGDEAFIAELETAVNNSDLKSMKVFFADEIDFSATAALFTLAHLVICNDAAPRHVAAAIGKKSLTLMPRHRKHSWQVYGEAQKAYFLFSDVPIESRAVDTVEPAELAGMIRRLI</sequence>
<dbReference type="PANTHER" id="PTHR30160:SF7">
    <property type="entry name" value="ADP-HEPTOSE--LPS HEPTOSYLTRANSFERASE 2"/>
    <property type="match status" value="1"/>
</dbReference>
<dbReference type="KEGG" id="tpx:Turpa_0396"/>
<dbReference type="GO" id="GO:0009244">
    <property type="term" value="P:lipopolysaccharide core region biosynthetic process"/>
    <property type="evidence" value="ECO:0007669"/>
    <property type="project" value="TreeGrafter"/>
</dbReference>
<organism evidence="3 4">
    <name type="scientific">Turneriella parva (strain ATCC BAA-1111 / DSM 21527 / NCTC 11395 / H)</name>
    <name type="common">Leptospira parva</name>
    <dbReference type="NCBI Taxonomy" id="869212"/>
    <lineage>
        <taxon>Bacteria</taxon>
        <taxon>Pseudomonadati</taxon>
        <taxon>Spirochaetota</taxon>
        <taxon>Spirochaetia</taxon>
        <taxon>Leptospirales</taxon>
        <taxon>Leptospiraceae</taxon>
        <taxon>Turneriella</taxon>
    </lineage>
</organism>
<gene>
    <name evidence="3" type="ordered locus">Turpa_0396</name>
</gene>
<dbReference type="Proteomes" id="UP000006048">
    <property type="component" value="Chromosome"/>
</dbReference>
<reference evidence="3 4" key="1">
    <citation type="submission" date="2012-06" db="EMBL/GenBank/DDBJ databases">
        <title>The complete chromosome of genome of Turneriella parva DSM 21527.</title>
        <authorList>
            <consortium name="US DOE Joint Genome Institute (JGI-PGF)"/>
            <person name="Lucas S."/>
            <person name="Han J."/>
            <person name="Lapidus A."/>
            <person name="Bruce D."/>
            <person name="Goodwin L."/>
            <person name="Pitluck S."/>
            <person name="Peters L."/>
            <person name="Kyrpides N."/>
            <person name="Mavromatis K."/>
            <person name="Ivanova N."/>
            <person name="Mikhailova N."/>
            <person name="Chertkov O."/>
            <person name="Detter J.C."/>
            <person name="Tapia R."/>
            <person name="Han C."/>
            <person name="Land M."/>
            <person name="Hauser L."/>
            <person name="Markowitz V."/>
            <person name="Cheng J.-F."/>
            <person name="Hugenholtz P."/>
            <person name="Woyke T."/>
            <person name="Wu D."/>
            <person name="Gronow S."/>
            <person name="Wellnitz S."/>
            <person name="Brambilla E."/>
            <person name="Klenk H.-P."/>
            <person name="Eisen J.A."/>
        </authorList>
    </citation>
    <scope>NUCLEOTIDE SEQUENCE [LARGE SCALE GENOMIC DNA]</scope>
    <source>
        <strain evidence="4">ATCC BAA-1111 / DSM 21527 / NCTC 11395 / H</strain>
    </source>
</reference>
<evidence type="ECO:0000256" key="1">
    <source>
        <dbReference type="ARBA" id="ARBA00022676"/>
    </source>
</evidence>
<dbReference type="OrthoDB" id="9797795at2"/>
<keyword evidence="4" id="KW-1185">Reference proteome</keyword>
<protein>
    <submittedName>
        <fullName evidence="3">Glycosyl transferase family 9</fullName>
    </submittedName>
</protein>
<dbReference type="AlphaFoldDB" id="I4B195"/>
<keyword evidence="2 3" id="KW-0808">Transferase</keyword>
<dbReference type="RefSeq" id="WP_014801572.1">
    <property type="nucleotide sequence ID" value="NC_018020.1"/>
</dbReference>
<dbReference type="GO" id="GO:0005829">
    <property type="term" value="C:cytosol"/>
    <property type="evidence" value="ECO:0007669"/>
    <property type="project" value="TreeGrafter"/>
</dbReference>
<dbReference type="PANTHER" id="PTHR30160">
    <property type="entry name" value="TETRAACYLDISACCHARIDE 4'-KINASE-RELATED"/>
    <property type="match status" value="1"/>
</dbReference>
<dbReference type="HOGENOM" id="CLU_847151_0_0_12"/>
<dbReference type="Gene3D" id="3.40.50.2000">
    <property type="entry name" value="Glycogen Phosphorylase B"/>
    <property type="match status" value="2"/>
</dbReference>
<dbReference type="Pfam" id="PF01075">
    <property type="entry name" value="Glyco_transf_9"/>
    <property type="match status" value="1"/>
</dbReference>
<keyword evidence="1" id="KW-0328">Glycosyltransferase</keyword>
<dbReference type="STRING" id="869212.Turpa_0396"/>
<proteinExistence type="predicted"/>